<dbReference type="NCBIfam" id="TIGR02595">
    <property type="entry name" value="PEP_CTERM"/>
    <property type="match status" value="1"/>
</dbReference>
<proteinExistence type="predicted"/>
<evidence type="ECO:0000313" key="1">
    <source>
        <dbReference type="EMBL" id="QQL45794.1"/>
    </source>
</evidence>
<dbReference type="Proteomes" id="UP000475117">
    <property type="component" value="Chromosome"/>
</dbReference>
<sequence length="245" mass="25222">MKTLVFAALGAVAAASVAQAAVTQNNEANDQIWTQPGFSAGGTELYDQRSLTITGSQGLTIDSVRVLLDTSGTFDDSLAIDIDADGTIDFVASQSDAYATTGVNNYSPWVGASPYTLDMTITSTGTTIKAFWGGVEINVGAVNGFNNASSFTLLDWGLIGAGSNEIPTDNFTSTSMRLGSVNESGPSGNNMSFNIDAVVIKDTSGGTTVYDPDGDGVPAQAVPEPGSSLLVGISGAMALLRRRRA</sequence>
<name>A0A6B3LDA5_9BACT</name>
<dbReference type="EMBL" id="CP066776">
    <property type="protein sequence ID" value="QQL45794.1"/>
    <property type="molecule type" value="Genomic_DNA"/>
</dbReference>
<evidence type="ECO:0000313" key="2">
    <source>
        <dbReference type="Proteomes" id="UP000475117"/>
    </source>
</evidence>
<gene>
    <name evidence="1" type="ORF">G3M56_004210</name>
</gene>
<dbReference type="RefSeq" id="WP_164364457.1">
    <property type="nucleotide sequence ID" value="NZ_CP066776.1"/>
</dbReference>
<dbReference type="InterPro" id="IPR013424">
    <property type="entry name" value="Ice-binding_C"/>
</dbReference>
<organism evidence="1 2">
    <name type="scientific">Sulfuriroseicoccus oceanibius</name>
    <dbReference type="NCBI Taxonomy" id="2707525"/>
    <lineage>
        <taxon>Bacteria</taxon>
        <taxon>Pseudomonadati</taxon>
        <taxon>Verrucomicrobiota</taxon>
        <taxon>Verrucomicrobiia</taxon>
        <taxon>Verrucomicrobiales</taxon>
        <taxon>Verrucomicrobiaceae</taxon>
        <taxon>Sulfuriroseicoccus</taxon>
    </lineage>
</organism>
<dbReference type="AlphaFoldDB" id="A0A6B3LDA5"/>
<reference evidence="1 2" key="1">
    <citation type="submission" date="2020-12" db="EMBL/GenBank/DDBJ databases">
        <title>Sulforoseuscoccus oceanibium gen. nov., sp. nov., a representative of the phylum Verrucomicrobia with special cytoplasmic membrane, and proposal of Sulforoseuscoccusaceae fam. nov.</title>
        <authorList>
            <person name="Xi F."/>
        </authorList>
    </citation>
    <scope>NUCLEOTIDE SEQUENCE [LARGE SCALE GENOMIC DNA]</scope>
    <source>
        <strain evidence="1 2">T37</strain>
    </source>
</reference>
<accession>A0A6B3LDA5</accession>
<keyword evidence="2" id="KW-1185">Reference proteome</keyword>
<dbReference type="KEGG" id="soa:G3M56_004210"/>
<protein>
    <submittedName>
        <fullName evidence="1">PEP-CTERM sorting domain-containing protein</fullName>
    </submittedName>
</protein>